<evidence type="ECO:0000256" key="1">
    <source>
        <dbReference type="ARBA" id="ARBA00022729"/>
    </source>
</evidence>
<keyword evidence="6" id="KW-1185">Reference proteome</keyword>
<feature type="domain" description="Secretion system C-terminal sorting" evidence="3">
    <location>
        <begin position="580"/>
        <end position="652"/>
    </location>
</feature>
<feature type="domain" description="Endo-alpha(1,4)-fucoidanase Mef1" evidence="4">
    <location>
        <begin position="195"/>
        <end position="565"/>
    </location>
</feature>
<evidence type="ECO:0000259" key="3">
    <source>
        <dbReference type="Pfam" id="PF18962"/>
    </source>
</evidence>
<dbReference type="InterPro" id="IPR058589">
    <property type="entry name" value="Mef1"/>
</dbReference>
<evidence type="ECO:0000256" key="2">
    <source>
        <dbReference type="SAM" id="SignalP"/>
    </source>
</evidence>
<gene>
    <name evidence="5" type="ORF">DFQ08_102149</name>
</gene>
<dbReference type="EMBL" id="QPJO01000002">
    <property type="protein sequence ID" value="RCW92128.1"/>
    <property type="molecule type" value="Genomic_DNA"/>
</dbReference>
<dbReference type="Proteomes" id="UP000253436">
    <property type="component" value="Unassembled WGS sequence"/>
</dbReference>
<comment type="caution">
    <text evidence="5">The sequence shown here is derived from an EMBL/GenBank/DDBJ whole genome shotgun (WGS) entry which is preliminary data.</text>
</comment>
<dbReference type="AlphaFoldDB" id="A0A368ZIM0"/>
<dbReference type="InterPro" id="IPR026444">
    <property type="entry name" value="Secre_tail"/>
</dbReference>
<protein>
    <submittedName>
        <fullName evidence="5">Putative secreted protein (Por secretion system target)</fullName>
    </submittedName>
</protein>
<organism evidence="5 6">
    <name type="scientific">Winogradskyella arenosi</name>
    <dbReference type="NCBI Taxonomy" id="533325"/>
    <lineage>
        <taxon>Bacteria</taxon>
        <taxon>Pseudomonadati</taxon>
        <taxon>Bacteroidota</taxon>
        <taxon>Flavobacteriia</taxon>
        <taxon>Flavobacteriales</taxon>
        <taxon>Flavobacteriaceae</taxon>
        <taxon>Winogradskyella</taxon>
    </lineage>
</organism>
<keyword evidence="1 2" id="KW-0732">Signal</keyword>
<evidence type="ECO:0000313" key="5">
    <source>
        <dbReference type="EMBL" id="RCW92128.1"/>
    </source>
</evidence>
<dbReference type="Pfam" id="PF26376">
    <property type="entry name" value="Mef1"/>
    <property type="match status" value="1"/>
</dbReference>
<reference evidence="5 6" key="1">
    <citation type="submission" date="2018-07" db="EMBL/GenBank/DDBJ databases">
        <title>Genomic Encyclopedia of Type Strains, Phase III (KMG-III): the genomes of soil and plant-associated and newly described type strains.</title>
        <authorList>
            <person name="Whitman W."/>
        </authorList>
    </citation>
    <scope>NUCLEOTIDE SEQUENCE [LARGE SCALE GENOMIC DNA]</scope>
    <source>
        <strain evidence="5 6">CECT 7958</strain>
    </source>
</reference>
<dbReference type="OrthoDB" id="1198660at2"/>
<evidence type="ECO:0000259" key="4">
    <source>
        <dbReference type="Pfam" id="PF26376"/>
    </source>
</evidence>
<proteinExistence type="predicted"/>
<dbReference type="RefSeq" id="WP_114308815.1">
    <property type="nucleotide sequence ID" value="NZ_QPJO01000002.1"/>
</dbReference>
<feature type="chain" id="PRO_5017042936" evidence="2">
    <location>
        <begin position="21"/>
        <end position="654"/>
    </location>
</feature>
<sequence>MNKSLHVFFILLFFVQFSNAQFVWYENETSTFRIEQESTSSGTFIREVSNPDVTGINTNATVSNFNRAQGQDAFLQFDLYNPVNDFSGYAVTFKAYIDIPTVSLNANNSKISVHLSHTSIDSESALELNFTVGQQWETFTFNFNGTAIPNAIIDAGGYQQIAIGFANGTSSVPATTYYIDAISGATDQVVDVASHPASWLSGSWGITFPVYGGERLDSEVAGGYDLPAGAQEVVDELPAVGHVITNLSYFAHSHYFSLRQNSNVDVANEIHEALVPSVANQNILFEVMQKFKSNGKKVILYISTNYLDRAIDDGADIEAAWINYYTNNFAGDEYAAYKDLIEGFVLEVKDYADGYWLDTTSELLNDGHLEDFALMIKNTDPTAIIGAQPTGLYFTDENGNNLLVDSDGIDDEDDSDYRIIKFEANSTYQDFTKGHVTPLGQGAPPNSWAYEEYTIPNMVENPWSMYQGNTVLKHAWFPIREKWHVSSHPIVFGIEDAYRFTKRLVQANAAVTFATTIDDTGSDKGYMMDDEMLIMKTINDRLLATPIAECEPYIRPEGAHLVGEEPLSVTSFNSSEIKFYPNPVTDVLTINRLTTEVNYISIFSTIGAKVMETVWNNGTTTTQIDMRSLNKGIYFVRLTDGNNLSITKKIIVSK</sequence>
<dbReference type="Pfam" id="PF18962">
    <property type="entry name" value="Por_Secre_tail"/>
    <property type="match status" value="1"/>
</dbReference>
<name>A0A368ZIM0_9FLAO</name>
<feature type="signal peptide" evidence="2">
    <location>
        <begin position="1"/>
        <end position="20"/>
    </location>
</feature>
<evidence type="ECO:0000313" key="6">
    <source>
        <dbReference type="Proteomes" id="UP000253436"/>
    </source>
</evidence>
<dbReference type="NCBIfam" id="TIGR04183">
    <property type="entry name" value="Por_Secre_tail"/>
    <property type="match status" value="1"/>
</dbReference>
<accession>A0A368ZIM0</accession>